<proteinExistence type="predicted"/>
<protein>
    <submittedName>
        <fullName evidence="3">Uncharacterized protein</fullName>
    </submittedName>
</protein>
<evidence type="ECO:0000256" key="1">
    <source>
        <dbReference type="SAM" id="MobiDB-lite"/>
    </source>
</evidence>
<dbReference type="Proteomes" id="UP000196074">
    <property type="component" value="Unassembled WGS sequence"/>
</dbReference>
<accession>A0A1Y4QY38</accession>
<gene>
    <name evidence="3" type="ORF">B5E88_08590</name>
</gene>
<feature type="compositionally biased region" description="Low complexity" evidence="1">
    <location>
        <begin position="73"/>
        <end position="85"/>
    </location>
</feature>
<dbReference type="RefSeq" id="WP_087215432.1">
    <property type="nucleotide sequence ID" value="NZ_AP035890.1"/>
</dbReference>
<evidence type="ECO:0000256" key="2">
    <source>
        <dbReference type="SAM" id="Phobius"/>
    </source>
</evidence>
<sequence>MSTKKEMLGKENRKENGHRRYSLLLLALLFIGFASYGTYAYFTSSTSTTRGQLTLNGLNSSYDVDKDDIGNQNTGDGTSNTSDDNTNNDKDFNQDKSGNGAGTFKEVTGDNVDNSTKFGEFPWVYVGNNAGNDVASNELLNQSFGLTKFNGHVLATDATNTEFKNVVEGDVFRKTVRLAVNGSSQVPMTAKITWKNDGESTDNESTDNIIGGAFYRTAAQVKDAAAAFDLTQFNHAFDLNSADAKEIGKVKSGDFIDVELVVAVKKGVNTEAKEDVLPNLAKISRQLKISLVQETSNVLQDK</sequence>
<keyword evidence="2" id="KW-0472">Membrane</keyword>
<keyword evidence="2" id="KW-1133">Transmembrane helix</keyword>
<comment type="caution">
    <text evidence="3">The sequence shown here is derived from an EMBL/GenBank/DDBJ whole genome shotgun (WGS) entry which is preliminary data.</text>
</comment>
<feature type="transmembrane region" description="Helical" evidence="2">
    <location>
        <begin position="21"/>
        <end position="42"/>
    </location>
</feature>
<name>A0A1Y4QY38_9ENTE</name>
<feature type="region of interest" description="Disordered" evidence="1">
    <location>
        <begin position="64"/>
        <end position="109"/>
    </location>
</feature>
<dbReference type="AlphaFoldDB" id="A0A1Y4QY38"/>
<keyword evidence="2" id="KW-0812">Transmembrane</keyword>
<reference evidence="4" key="1">
    <citation type="submission" date="2017-04" db="EMBL/GenBank/DDBJ databases">
        <title>Function of individual gut microbiota members based on whole genome sequencing of pure cultures obtained from chicken caecum.</title>
        <authorList>
            <person name="Medvecky M."/>
            <person name="Cejkova D."/>
            <person name="Polansky O."/>
            <person name="Karasova D."/>
            <person name="Kubasova T."/>
            <person name="Cizek A."/>
            <person name="Rychlik I."/>
        </authorList>
    </citation>
    <scope>NUCLEOTIDE SEQUENCE [LARGE SCALE GENOMIC DNA]</scope>
    <source>
        <strain evidence="4">An144</strain>
    </source>
</reference>
<dbReference type="EMBL" id="NFLC01000016">
    <property type="protein sequence ID" value="OUQ09811.1"/>
    <property type="molecule type" value="Genomic_DNA"/>
</dbReference>
<evidence type="ECO:0000313" key="4">
    <source>
        <dbReference type="Proteomes" id="UP000196074"/>
    </source>
</evidence>
<evidence type="ECO:0000313" key="3">
    <source>
        <dbReference type="EMBL" id="OUQ09811.1"/>
    </source>
</evidence>
<organism evidence="3 4">
    <name type="scientific">Enterococcus cecorum</name>
    <dbReference type="NCBI Taxonomy" id="44008"/>
    <lineage>
        <taxon>Bacteria</taxon>
        <taxon>Bacillati</taxon>
        <taxon>Bacillota</taxon>
        <taxon>Bacilli</taxon>
        <taxon>Lactobacillales</taxon>
        <taxon>Enterococcaceae</taxon>
        <taxon>Enterococcus</taxon>
    </lineage>
</organism>